<dbReference type="HOGENOM" id="CLU_3284151_0_0_5"/>
<dbReference type="EMBL" id="GL883076">
    <property type="protein sequence ID" value="EGF93799.1"/>
    <property type="molecule type" value="Genomic_DNA"/>
</dbReference>
<protein>
    <submittedName>
        <fullName evidence="1">Uncharacterized protein</fullName>
    </submittedName>
</protein>
<keyword evidence="2" id="KW-1185">Reference proteome</keyword>
<dbReference type="Proteomes" id="UP000006512">
    <property type="component" value="Unassembled WGS sequence"/>
</dbReference>
<sequence length="40" mass="4511">MIARIQGMSNPWTSLRKEFCSALRRTLNIPRGSAHGLDLI</sequence>
<evidence type="ECO:0000313" key="2">
    <source>
        <dbReference type="Proteomes" id="UP000006512"/>
    </source>
</evidence>
<name>F4QFY8_9CAUL</name>
<reference evidence="2" key="1">
    <citation type="submission" date="2011-03" db="EMBL/GenBank/DDBJ databases">
        <title>Draft genome sequence of Brevundimonas diminuta.</title>
        <authorList>
            <person name="Brown P.J.B."/>
            <person name="Buechlein A."/>
            <person name="Hemmerich C."/>
            <person name="Brun Y.V."/>
        </authorList>
    </citation>
    <scope>NUCLEOTIDE SEQUENCE [LARGE SCALE GENOMIC DNA]</scope>
    <source>
        <strain evidence="2">C19</strain>
    </source>
</reference>
<organism evidence="1 2">
    <name type="scientific">Asticcacaulis biprosthecium C19</name>
    <dbReference type="NCBI Taxonomy" id="715226"/>
    <lineage>
        <taxon>Bacteria</taxon>
        <taxon>Pseudomonadati</taxon>
        <taxon>Pseudomonadota</taxon>
        <taxon>Alphaproteobacteria</taxon>
        <taxon>Caulobacterales</taxon>
        <taxon>Caulobacteraceae</taxon>
        <taxon>Asticcacaulis</taxon>
    </lineage>
</organism>
<dbReference type="AlphaFoldDB" id="F4QFY8"/>
<proteinExistence type="predicted"/>
<evidence type="ECO:0000313" key="1">
    <source>
        <dbReference type="EMBL" id="EGF93799.1"/>
    </source>
</evidence>
<accession>F4QFY8</accession>
<gene>
    <name evidence="1" type="ORF">ABI_00310</name>
</gene>